<dbReference type="SUPFAM" id="SSF55821">
    <property type="entry name" value="YrdC/RibB"/>
    <property type="match status" value="1"/>
</dbReference>
<dbReference type="NCBIfam" id="TIGR00057">
    <property type="entry name" value="L-threonylcarbamoyladenylate synthase"/>
    <property type="match status" value="1"/>
</dbReference>
<evidence type="ECO:0000259" key="1">
    <source>
        <dbReference type="PROSITE" id="PS51163"/>
    </source>
</evidence>
<dbReference type="InterPro" id="IPR052532">
    <property type="entry name" value="SUA5_domain"/>
</dbReference>
<comment type="caution">
    <text evidence="2">The sequence shown here is derived from an EMBL/GenBank/DDBJ whole genome shotgun (WGS) entry which is preliminary data.</text>
</comment>
<dbReference type="Pfam" id="PF01300">
    <property type="entry name" value="Sua5_yciO_yrdC"/>
    <property type="match status" value="1"/>
</dbReference>
<dbReference type="PROSITE" id="PS51163">
    <property type="entry name" value="YRDC"/>
    <property type="match status" value="1"/>
</dbReference>
<dbReference type="PANTHER" id="PTHR42828:SF3">
    <property type="entry name" value="THREONYLCARBAMOYL-AMP SYNTHASE"/>
    <property type="match status" value="1"/>
</dbReference>
<reference evidence="2 3" key="1">
    <citation type="journal article" date="2016" name="Nat. Commun.">
        <title>Thousands of microbial genomes shed light on interconnected biogeochemical processes in an aquifer system.</title>
        <authorList>
            <person name="Anantharaman K."/>
            <person name="Brown C.T."/>
            <person name="Hug L.A."/>
            <person name="Sharon I."/>
            <person name="Castelle C.J."/>
            <person name="Probst A.J."/>
            <person name="Thomas B.C."/>
            <person name="Singh A."/>
            <person name="Wilkins M.J."/>
            <person name="Karaoz U."/>
            <person name="Brodie E.L."/>
            <person name="Williams K.H."/>
            <person name="Hubbard S.S."/>
            <person name="Banfield J.F."/>
        </authorList>
    </citation>
    <scope>NUCLEOTIDE SEQUENCE [LARGE SCALE GENOMIC DNA]</scope>
</reference>
<feature type="domain" description="YrdC-like" evidence="1">
    <location>
        <begin position="13"/>
        <end position="197"/>
    </location>
</feature>
<evidence type="ECO:0000313" key="2">
    <source>
        <dbReference type="EMBL" id="OGK06350.1"/>
    </source>
</evidence>
<proteinExistence type="predicted"/>
<dbReference type="EMBL" id="MFYX01000033">
    <property type="protein sequence ID" value="OGK06350.1"/>
    <property type="molecule type" value="Genomic_DNA"/>
</dbReference>
<dbReference type="InterPro" id="IPR006070">
    <property type="entry name" value="Sua5-like_dom"/>
</dbReference>
<organism evidence="2 3">
    <name type="scientific">Candidatus Raymondbacteria bacterium RIFOXYD12_FULL_49_13</name>
    <dbReference type="NCBI Taxonomy" id="1817890"/>
    <lineage>
        <taxon>Bacteria</taxon>
        <taxon>Raymondiibacteriota</taxon>
    </lineage>
</organism>
<gene>
    <name evidence="2" type="ORF">A2519_08765</name>
</gene>
<dbReference type="InterPro" id="IPR017945">
    <property type="entry name" value="DHBP_synth_RibB-like_a/b_dom"/>
</dbReference>
<dbReference type="PANTHER" id="PTHR42828">
    <property type="entry name" value="DHBP SYNTHASE RIBB-LIKE ALPHA/BETA DOMAIN-CONTAINING PROTEIN"/>
    <property type="match status" value="1"/>
</dbReference>
<name>A0A1F7FI35_UNCRA</name>
<protein>
    <submittedName>
        <fullName evidence="2">Threonylcarbamoyl-AMP synthase</fullName>
    </submittedName>
</protein>
<dbReference type="Proteomes" id="UP000179243">
    <property type="component" value="Unassembled WGS sequence"/>
</dbReference>
<dbReference type="Gene3D" id="3.90.870.10">
    <property type="entry name" value="DHBP synthase"/>
    <property type="match status" value="1"/>
</dbReference>
<evidence type="ECO:0000313" key="3">
    <source>
        <dbReference type="Proteomes" id="UP000179243"/>
    </source>
</evidence>
<dbReference type="AlphaFoldDB" id="A0A1F7FI35"/>
<dbReference type="GO" id="GO:0003725">
    <property type="term" value="F:double-stranded RNA binding"/>
    <property type="evidence" value="ECO:0007669"/>
    <property type="project" value="InterPro"/>
</dbReference>
<accession>A0A1F7FI35</accession>
<sequence>MSICAIHPENPQNRLVQQAAQLIKNGGVIAYPSDTTYALCAEIFNKKAVDRLYMVKRADKSRLFSCICYDFSKLSEYAHISTTAYRIMKHHLPGPYTFILKGKTILPKLTLTKRKTIGVRMPKAPIAQALYEAVGSPLLSCGIRLTENEVLNDPHEINKRIGHEIDMVIDGGEVSYAPSSIISLEEDTPVIIRHGSGDLSYFGE</sequence>